<dbReference type="InterPro" id="IPR002487">
    <property type="entry name" value="TF_Kbox"/>
</dbReference>
<evidence type="ECO:0000313" key="3">
    <source>
        <dbReference type="Proteomes" id="UP001054252"/>
    </source>
</evidence>
<gene>
    <name evidence="2" type="ORF">SLEP1_g3591</name>
</gene>
<accession>A0AAV5HSE4</accession>
<feature type="domain" description="K-box" evidence="1">
    <location>
        <begin position="43"/>
        <end position="80"/>
    </location>
</feature>
<reference evidence="2 3" key="1">
    <citation type="journal article" date="2021" name="Commun. Biol.">
        <title>The genome of Shorea leprosula (Dipterocarpaceae) highlights the ecological relevance of drought in aseasonal tropical rainforests.</title>
        <authorList>
            <person name="Ng K.K.S."/>
            <person name="Kobayashi M.J."/>
            <person name="Fawcett J.A."/>
            <person name="Hatakeyama M."/>
            <person name="Paape T."/>
            <person name="Ng C.H."/>
            <person name="Ang C.C."/>
            <person name="Tnah L.H."/>
            <person name="Lee C.T."/>
            <person name="Nishiyama T."/>
            <person name="Sese J."/>
            <person name="O'Brien M.J."/>
            <person name="Copetti D."/>
            <person name="Mohd Noor M.I."/>
            <person name="Ong R.C."/>
            <person name="Putra M."/>
            <person name="Sireger I.Z."/>
            <person name="Indrioko S."/>
            <person name="Kosugi Y."/>
            <person name="Izuno A."/>
            <person name="Isagi Y."/>
            <person name="Lee S.L."/>
            <person name="Shimizu K.K."/>
        </authorList>
    </citation>
    <scope>NUCLEOTIDE SEQUENCE [LARGE SCALE GENOMIC DNA]</scope>
    <source>
        <strain evidence="2">214</strain>
    </source>
</reference>
<dbReference type="AlphaFoldDB" id="A0AAV5HSE4"/>
<evidence type="ECO:0000259" key="1">
    <source>
        <dbReference type="Pfam" id="PF01486"/>
    </source>
</evidence>
<comment type="caution">
    <text evidence="2">The sequence shown here is derived from an EMBL/GenBank/DDBJ whole genome shotgun (WGS) entry which is preliminary data.</text>
</comment>
<dbReference type="Pfam" id="PF01486">
    <property type="entry name" value="K-box"/>
    <property type="match status" value="1"/>
</dbReference>
<protein>
    <recommendedName>
        <fullName evidence="1">K-box domain-containing protein</fullName>
    </recommendedName>
</protein>
<sequence>MLLHSWHSYFRLRWWWVEATCKRPLNDNLSIQKKFQLTSLKWNNTCRKLLGQGLCSFSVEELQEIGSQLEQSLKNFRARKVCNL</sequence>
<organism evidence="2 3">
    <name type="scientific">Rubroshorea leprosula</name>
    <dbReference type="NCBI Taxonomy" id="152421"/>
    <lineage>
        <taxon>Eukaryota</taxon>
        <taxon>Viridiplantae</taxon>
        <taxon>Streptophyta</taxon>
        <taxon>Embryophyta</taxon>
        <taxon>Tracheophyta</taxon>
        <taxon>Spermatophyta</taxon>
        <taxon>Magnoliopsida</taxon>
        <taxon>eudicotyledons</taxon>
        <taxon>Gunneridae</taxon>
        <taxon>Pentapetalae</taxon>
        <taxon>rosids</taxon>
        <taxon>malvids</taxon>
        <taxon>Malvales</taxon>
        <taxon>Dipterocarpaceae</taxon>
        <taxon>Rubroshorea</taxon>
    </lineage>
</organism>
<dbReference type="Proteomes" id="UP001054252">
    <property type="component" value="Unassembled WGS sequence"/>
</dbReference>
<keyword evidence="3" id="KW-1185">Reference proteome</keyword>
<name>A0AAV5HSE4_9ROSI</name>
<dbReference type="GO" id="GO:0003700">
    <property type="term" value="F:DNA-binding transcription factor activity"/>
    <property type="evidence" value="ECO:0007669"/>
    <property type="project" value="InterPro"/>
</dbReference>
<proteinExistence type="predicted"/>
<evidence type="ECO:0000313" key="2">
    <source>
        <dbReference type="EMBL" id="GKU89457.1"/>
    </source>
</evidence>
<dbReference type="EMBL" id="BPVZ01000003">
    <property type="protein sequence ID" value="GKU89457.1"/>
    <property type="molecule type" value="Genomic_DNA"/>
</dbReference>
<dbReference type="GO" id="GO:0005634">
    <property type="term" value="C:nucleus"/>
    <property type="evidence" value="ECO:0007669"/>
    <property type="project" value="InterPro"/>
</dbReference>